<feature type="coiled-coil region" evidence="14">
    <location>
        <begin position="412"/>
        <end position="492"/>
    </location>
</feature>
<dbReference type="Gene3D" id="1.10.8.60">
    <property type="match status" value="1"/>
</dbReference>
<dbReference type="PRINTS" id="PR00300">
    <property type="entry name" value="CLPPROTEASEA"/>
</dbReference>
<keyword evidence="6 13" id="KW-0547">Nucleotide-binding</keyword>
<dbReference type="InterPro" id="IPR041546">
    <property type="entry name" value="ClpA/ClpB_AAA_lid"/>
</dbReference>
<dbReference type="SUPFAM" id="SSF81923">
    <property type="entry name" value="Double Clp-N motif"/>
    <property type="match status" value="1"/>
</dbReference>
<name>A0A5B7ZSS5_9GAMM</name>
<comment type="subunit">
    <text evidence="14">Homohexamer; The oligomerization is ATP-dependent.</text>
</comment>
<dbReference type="PANTHER" id="PTHR11638:SF18">
    <property type="entry name" value="HEAT SHOCK PROTEIN 104"/>
    <property type="match status" value="1"/>
</dbReference>
<dbReference type="InterPro" id="IPR004176">
    <property type="entry name" value="Clp_R_N"/>
</dbReference>
<dbReference type="SMART" id="SM01086">
    <property type="entry name" value="ClpB_D2-small"/>
    <property type="match status" value="1"/>
</dbReference>
<dbReference type="Pfam" id="PF07724">
    <property type="entry name" value="AAA_2"/>
    <property type="match status" value="1"/>
</dbReference>
<feature type="domain" description="Clp R" evidence="15">
    <location>
        <begin position="3"/>
        <end position="146"/>
    </location>
</feature>
<dbReference type="Pfam" id="PF17871">
    <property type="entry name" value="AAA_lid_9"/>
    <property type="match status" value="1"/>
</dbReference>
<dbReference type="InterPro" id="IPR003593">
    <property type="entry name" value="AAA+_ATPase"/>
</dbReference>
<evidence type="ECO:0000313" key="16">
    <source>
        <dbReference type="EMBL" id="QDA56832.1"/>
    </source>
</evidence>
<dbReference type="InterPro" id="IPR003959">
    <property type="entry name" value="ATPase_AAA_core"/>
</dbReference>
<dbReference type="NCBIfam" id="TIGR03346">
    <property type="entry name" value="chaperone_ClpB"/>
    <property type="match status" value="1"/>
</dbReference>
<evidence type="ECO:0000259" key="15">
    <source>
        <dbReference type="PROSITE" id="PS51903"/>
    </source>
</evidence>
<dbReference type="NCBIfam" id="NF008118">
    <property type="entry name" value="PRK10865.1"/>
    <property type="match status" value="1"/>
</dbReference>
<dbReference type="PROSITE" id="PS00870">
    <property type="entry name" value="CLPAB_1"/>
    <property type="match status" value="1"/>
</dbReference>
<dbReference type="PROSITE" id="PS00871">
    <property type="entry name" value="CLPAB_2"/>
    <property type="match status" value="1"/>
</dbReference>
<dbReference type="GO" id="GO:0016887">
    <property type="term" value="F:ATP hydrolysis activity"/>
    <property type="evidence" value="ECO:0007669"/>
    <property type="project" value="InterPro"/>
</dbReference>
<evidence type="ECO:0000256" key="12">
    <source>
        <dbReference type="PROSITE-ProRule" id="PRU01251"/>
    </source>
</evidence>
<evidence type="ECO:0000256" key="13">
    <source>
        <dbReference type="RuleBase" id="RU004432"/>
    </source>
</evidence>
<keyword evidence="8 14" id="KW-0346">Stress response</keyword>
<evidence type="ECO:0000256" key="5">
    <source>
        <dbReference type="ARBA" id="ARBA00022737"/>
    </source>
</evidence>
<protein>
    <recommendedName>
        <fullName evidence="3 14">Chaperone protein ClpB</fullName>
    </recommendedName>
</protein>
<keyword evidence="4 14" id="KW-0963">Cytoplasm</keyword>
<evidence type="ECO:0000256" key="14">
    <source>
        <dbReference type="RuleBase" id="RU362034"/>
    </source>
</evidence>
<evidence type="ECO:0000256" key="9">
    <source>
        <dbReference type="ARBA" id="ARBA00023054"/>
    </source>
</evidence>
<dbReference type="PANTHER" id="PTHR11638">
    <property type="entry name" value="ATP-DEPENDENT CLP PROTEASE"/>
    <property type="match status" value="1"/>
</dbReference>
<dbReference type="GO" id="GO:0042802">
    <property type="term" value="F:identical protein binding"/>
    <property type="evidence" value="ECO:0007669"/>
    <property type="project" value="UniProtKB-ARBA"/>
</dbReference>
<dbReference type="FunFam" id="3.40.50.300:FF:000010">
    <property type="entry name" value="Chaperone clpB 1, putative"/>
    <property type="match status" value="1"/>
</dbReference>
<dbReference type="OrthoDB" id="9803641at2"/>
<dbReference type="EMBL" id="CP040871">
    <property type="protein sequence ID" value="QDA56832.1"/>
    <property type="molecule type" value="Genomic_DNA"/>
</dbReference>
<keyword evidence="7 13" id="KW-0067">ATP-binding</keyword>
<dbReference type="RefSeq" id="WP_139715884.1">
    <property type="nucleotide sequence ID" value="NZ_CP040871.1"/>
</dbReference>
<evidence type="ECO:0000256" key="11">
    <source>
        <dbReference type="ARBA" id="ARBA00026057"/>
    </source>
</evidence>
<evidence type="ECO:0000256" key="1">
    <source>
        <dbReference type="ARBA" id="ARBA00004496"/>
    </source>
</evidence>
<keyword evidence="9 14" id="KW-0175">Coiled coil</keyword>
<evidence type="ECO:0000256" key="7">
    <source>
        <dbReference type="ARBA" id="ARBA00022840"/>
    </source>
</evidence>
<keyword evidence="10 13" id="KW-0143">Chaperone</keyword>
<evidence type="ECO:0000256" key="4">
    <source>
        <dbReference type="ARBA" id="ARBA00022490"/>
    </source>
</evidence>
<dbReference type="SUPFAM" id="SSF52540">
    <property type="entry name" value="P-loop containing nucleoside triphosphate hydrolases"/>
    <property type="match status" value="2"/>
</dbReference>
<dbReference type="CDD" id="cd00009">
    <property type="entry name" value="AAA"/>
    <property type="match status" value="1"/>
</dbReference>
<dbReference type="InterPro" id="IPR036628">
    <property type="entry name" value="Clp_N_dom_sf"/>
</dbReference>
<dbReference type="FunFam" id="3.40.50.300:FF:000025">
    <property type="entry name" value="ATP-dependent Clp protease subunit"/>
    <property type="match status" value="1"/>
</dbReference>
<keyword evidence="17" id="KW-1185">Reference proteome</keyword>
<dbReference type="AlphaFoldDB" id="A0A5B7ZSS5"/>
<dbReference type="CDD" id="cd19499">
    <property type="entry name" value="RecA-like_ClpB_Hsp104-like"/>
    <property type="match status" value="1"/>
</dbReference>
<comment type="similarity">
    <text evidence="2 13">Belongs to the ClpA/ClpB family.</text>
</comment>
<dbReference type="FunFam" id="1.10.1780.10:FF:000003">
    <property type="entry name" value="ATP-dependent chaperone ClpB"/>
    <property type="match status" value="1"/>
</dbReference>
<dbReference type="GO" id="GO:0005524">
    <property type="term" value="F:ATP binding"/>
    <property type="evidence" value="ECO:0007669"/>
    <property type="project" value="UniProtKB-UniRule"/>
</dbReference>
<comment type="subcellular location">
    <subcellularLocation>
        <location evidence="1 14">Cytoplasm</location>
    </subcellularLocation>
</comment>
<organism evidence="16 17">
    <name type="scientific">Thermomonas aquatica</name>
    <dbReference type="NCBI Taxonomy" id="2202149"/>
    <lineage>
        <taxon>Bacteria</taxon>
        <taxon>Pseudomonadati</taxon>
        <taxon>Pseudomonadota</taxon>
        <taxon>Gammaproteobacteria</taxon>
        <taxon>Lysobacterales</taxon>
        <taxon>Lysobacteraceae</taxon>
        <taxon>Thermomonas</taxon>
    </lineage>
</organism>
<evidence type="ECO:0000256" key="8">
    <source>
        <dbReference type="ARBA" id="ARBA00023016"/>
    </source>
</evidence>
<evidence type="ECO:0000256" key="6">
    <source>
        <dbReference type="ARBA" id="ARBA00022741"/>
    </source>
</evidence>
<dbReference type="GO" id="GO:0042026">
    <property type="term" value="P:protein refolding"/>
    <property type="evidence" value="ECO:0007669"/>
    <property type="project" value="UniProtKB-UniRule"/>
</dbReference>
<evidence type="ECO:0000313" key="17">
    <source>
        <dbReference type="Proteomes" id="UP000308149"/>
    </source>
</evidence>
<dbReference type="GO" id="GO:0005829">
    <property type="term" value="C:cytosol"/>
    <property type="evidence" value="ECO:0007669"/>
    <property type="project" value="UniProtKB-ARBA"/>
</dbReference>
<dbReference type="Proteomes" id="UP000308149">
    <property type="component" value="Chromosome"/>
</dbReference>
<dbReference type="InterPro" id="IPR017730">
    <property type="entry name" value="Chaperonin_ClpB"/>
</dbReference>
<keyword evidence="5 12" id="KW-0677">Repeat</keyword>
<evidence type="ECO:0000256" key="10">
    <source>
        <dbReference type="ARBA" id="ARBA00023186"/>
    </source>
</evidence>
<dbReference type="InterPro" id="IPR019489">
    <property type="entry name" value="Clp_ATPase_C"/>
</dbReference>
<dbReference type="Pfam" id="PF10431">
    <property type="entry name" value="ClpB_D2-small"/>
    <property type="match status" value="1"/>
</dbReference>
<dbReference type="FunFam" id="1.10.8.60:FF:000017">
    <property type="entry name" value="ATP-dependent chaperone ClpB"/>
    <property type="match status" value="1"/>
</dbReference>
<dbReference type="InterPro" id="IPR028299">
    <property type="entry name" value="ClpA/B_CS2"/>
</dbReference>
<dbReference type="InterPro" id="IPR027417">
    <property type="entry name" value="P-loop_NTPase"/>
</dbReference>
<dbReference type="InterPro" id="IPR050130">
    <property type="entry name" value="ClpA_ClpB"/>
</dbReference>
<dbReference type="Gene3D" id="1.10.1780.10">
    <property type="entry name" value="Clp, N-terminal domain"/>
    <property type="match status" value="1"/>
</dbReference>
<proteinExistence type="inferred from homology"/>
<dbReference type="KEGG" id="thes:FHQ07_05615"/>
<dbReference type="GO" id="GO:0034605">
    <property type="term" value="P:cellular response to heat"/>
    <property type="evidence" value="ECO:0007669"/>
    <property type="project" value="TreeGrafter"/>
</dbReference>
<sequence length="860" mass="95069">MRMDKLTSRFQQAIADAQSLAVGRDNTIIEPAHLLLALLDQQGGGTRPLLAQAGVNVPVLRERLAEALDKLPKVSGQAGNVQAGNDLVRLLNVTDKLAQQRGDAYIASELFLLAAIEDSGDAGKALKAAGANKQKLEAAIDKLRGGEKVQDENAEDARQALEKYTIDMTARAEGGKLDPVVGRDEEIRRTIQVLQRRTKNNPVLIGEPGVGKTAIVEGLAQRIVNGEVPEGLRGKRLLSLDMGALIAGAKFRGEFEERLKAVLNDLSKNEGQIILFIDELHTMVGAGKAEGSMDAGNMLKPALARGELHCIGATTLDEYRKYVEKDAALERRFQKVFVGEPSVEDTIAILRGLKEKYAVHHGVEITDPAIVAAATLSNRYIADRQLPDKAIDLMDEAASRIRMEIDSKPEELDRKERRLIQLKIQREALKKEKDAESKQRLADLQQQIDALEREYSDLDEVWKAEKATLQGATKIKEQIEVAKLELEAAQRTQDYARMSEIQYGTLPELDKQLKAAQEAEKTGFTLLQDKVTAEEIAQVVARWTGIPVSKMLEGEREKLLQMEAQLHTRVVGQEEAIKVVSDAVRRSRAGLSDPNRPSGSFLFLGPTGVGKTELTKALAEFLFDSPDAMVRIDMSEFMEKHSVARLIGAPPGYVGYEEGGYLTEAVRRRPYSVILLDEVEKAHPDVFNILLQVLDDGRLTDGQGRTVDFRNTVIVMTSNLGSHQIQELSGDDSPEAYLQMKAAVMGVVQAHFRPEFINRLDDIVVFHPLDKQQIKSIARIQLRGLEKRLAERGIRIELSEKAYELLGNVGFDPVYGARPLKRAIQQQIENPLAQEILSGKFGNGDVVKVDAEGGRLVFQR</sequence>
<dbReference type="Pfam" id="PF00004">
    <property type="entry name" value="AAA"/>
    <property type="match status" value="1"/>
</dbReference>
<dbReference type="InterPro" id="IPR018368">
    <property type="entry name" value="ClpA/B_CS1"/>
</dbReference>
<accession>A0A5B7ZSS5</accession>
<dbReference type="Gene3D" id="3.40.50.300">
    <property type="entry name" value="P-loop containing nucleotide triphosphate hydrolases"/>
    <property type="match status" value="3"/>
</dbReference>
<gene>
    <name evidence="14 16" type="primary">clpB</name>
    <name evidence="16" type="ORF">FHQ07_05615</name>
</gene>
<dbReference type="PROSITE" id="PS51903">
    <property type="entry name" value="CLP_R"/>
    <property type="match status" value="1"/>
</dbReference>
<comment type="function">
    <text evidence="14">Part of a stress-induced multi-chaperone system, it is involved in the recovery of the cell from heat-induced damage, in cooperation with DnaK, DnaJ and GrpE.</text>
</comment>
<comment type="subunit">
    <text evidence="11">Homohexamer. The oligomerization is ATP-dependent.</text>
</comment>
<evidence type="ECO:0000256" key="3">
    <source>
        <dbReference type="ARBA" id="ARBA00017574"/>
    </source>
</evidence>
<evidence type="ECO:0000256" key="2">
    <source>
        <dbReference type="ARBA" id="ARBA00008675"/>
    </source>
</evidence>
<dbReference type="SMART" id="SM00382">
    <property type="entry name" value="AAA"/>
    <property type="match status" value="2"/>
</dbReference>
<dbReference type="InterPro" id="IPR001270">
    <property type="entry name" value="ClpA/B"/>
</dbReference>
<reference evidence="16 17" key="1">
    <citation type="submission" date="2019-06" db="EMBL/GenBank/DDBJ databases">
        <title>Thermomonas aquatica sp. nov., isolated from an industrial wastewater treatment plant.</title>
        <authorList>
            <person name="Jeon J.H."/>
            <person name="Park D.-S."/>
        </authorList>
    </citation>
    <scope>NUCLEOTIDE SEQUENCE [LARGE SCALE GENOMIC DNA]</scope>
    <source>
        <strain evidence="16 17">SY21</strain>
    </source>
</reference>
<dbReference type="Pfam" id="PF02861">
    <property type="entry name" value="Clp_N"/>
    <property type="match status" value="1"/>
</dbReference>
<dbReference type="FunFam" id="3.40.50.300:FF:000120">
    <property type="entry name" value="ATP-dependent chaperone ClpB"/>
    <property type="match status" value="1"/>
</dbReference>